<gene>
    <name evidence="1" type="ORF">F4553_007454</name>
</gene>
<dbReference type="SUPFAM" id="SSF102405">
    <property type="entry name" value="MCP/YpsA-like"/>
    <property type="match status" value="1"/>
</dbReference>
<evidence type="ECO:0008006" key="3">
    <source>
        <dbReference type="Google" id="ProtNLM"/>
    </source>
</evidence>
<dbReference type="AlphaFoldDB" id="A0A841C4Y9"/>
<keyword evidence="2" id="KW-1185">Reference proteome</keyword>
<dbReference type="PANTHER" id="PTHR38440">
    <property type="entry name" value="UPF0398 PROTEIN YPSA"/>
    <property type="match status" value="1"/>
</dbReference>
<dbReference type="PANTHER" id="PTHR38440:SF1">
    <property type="entry name" value="UPF0398 PROTEIN SPR0331"/>
    <property type="match status" value="1"/>
</dbReference>
<evidence type="ECO:0000313" key="2">
    <source>
        <dbReference type="Proteomes" id="UP000587527"/>
    </source>
</evidence>
<accession>A0A841C4Y9</accession>
<name>A0A841C4Y9_9ACTN</name>
<protein>
    <recommendedName>
        <fullName evidence="3">DUF1273 family protein</fullName>
    </recommendedName>
</protein>
<proteinExistence type="predicted"/>
<reference evidence="1 2" key="1">
    <citation type="submission" date="2020-08" db="EMBL/GenBank/DDBJ databases">
        <title>Sequencing the genomes of 1000 actinobacteria strains.</title>
        <authorList>
            <person name="Klenk H.-P."/>
        </authorList>
    </citation>
    <scope>NUCLEOTIDE SEQUENCE [LARGE SCALE GENOMIC DNA]</scope>
    <source>
        <strain evidence="1 2">DSM 45362</strain>
    </source>
</reference>
<dbReference type="InterPro" id="IPR010697">
    <property type="entry name" value="YspA"/>
</dbReference>
<comment type="caution">
    <text evidence="1">The sequence shown here is derived from an EMBL/GenBank/DDBJ whole genome shotgun (WGS) entry which is preliminary data.</text>
</comment>
<dbReference type="RefSeq" id="WP_184845766.1">
    <property type="nucleotide sequence ID" value="NZ_JACHMN010000003.1"/>
</dbReference>
<dbReference type="Proteomes" id="UP000587527">
    <property type="component" value="Unassembled WGS sequence"/>
</dbReference>
<dbReference type="EMBL" id="JACHMN010000003">
    <property type="protein sequence ID" value="MBB5874020.1"/>
    <property type="molecule type" value="Genomic_DNA"/>
</dbReference>
<organism evidence="1 2">
    <name type="scientific">Allocatelliglobosispora scoriae</name>
    <dbReference type="NCBI Taxonomy" id="643052"/>
    <lineage>
        <taxon>Bacteria</taxon>
        <taxon>Bacillati</taxon>
        <taxon>Actinomycetota</taxon>
        <taxon>Actinomycetes</taxon>
        <taxon>Micromonosporales</taxon>
        <taxon>Micromonosporaceae</taxon>
        <taxon>Allocatelliglobosispora</taxon>
    </lineage>
</organism>
<dbReference type="Gene3D" id="3.40.50.450">
    <property type="match status" value="1"/>
</dbReference>
<evidence type="ECO:0000313" key="1">
    <source>
        <dbReference type="EMBL" id="MBB5874020.1"/>
    </source>
</evidence>
<sequence>MARIGITGHIRLAPETVVLVRAAIREVLMAYTGSDFVGVSCVAGGADSIFAEIVLELGGALEVVLPSADYRERKVKPEHAVQFDSLVSRASRVRTMPYRRAGRAAYEAANEVLLSSCDLMIAVWDGQPSADRGGTGAAVEQARQRGLPVTVLWPEGSVRLPSS</sequence>